<dbReference type="PANTHER" id="PTHR33490">
    <property type="entry name" value="BLR5614 PROTEIN-RELATED"/>
    <property type="match status" value="1"/>
</dbReference>
<dbReference type="InterPro" id="IPR002931">
    <property type="entry name" value="Transglutaminase-like"/>
</dbReference>
<dbReference type="STRING" id="675864.SAMN04489747_2194"/>
<keyword evidence="2" id="KW-0645">Protease</keyword>
<dbReference type="Pfam" id="PF08379">
    <property type="entry name" value="Bact_transglu_N"/>
    <property type="match status" value="1"/>
</dbReference>
<accession>A0A1G6Z7D6</accession>
<gene>
    <name evidence="2" type="ORF">SAMN04489747_2194</name>
</gene>
<dbReference type="SUPFAM" id="SSF54001">
    <property type="entry name" value="Cysteine proteinases"/>
    <property type="match status" value="1"/>
</dbReference>
<dbReference type="GO" id="GO:0006508">
    <property type="term" value="P:proteolysis"/>
    <property type="evidence" value="ECO:0007669"/>
    <property type="project" value="UniProtKB-KW"/>
</dbReference>
<dbReference type="OrthoDB" id="9804023at2"/>
<dbReference type="EMBL" id="LT629688">
    <property type="protein sequence ID" value="SDD97887.1"/>
    <property type="molecule type" value="Genomic_DNA"/>
</dbReference>
<dbReference type="InterPro" id="IPR013589">
    <property type="entry name" value="Bac_transglu_N"/>
</dbReference>
<keyword evidence="3" id="KW-1185">Reference proteome</keyword>
<organism evidence="2 3">
    <name type="scientific">Auraticoccus monumenti</name>
    <dbReference type="NCBI Taxonomy" id="675864"/>
    <lineage>
        <taxon>Bacteria</taxon>
        <taxon>Bacillati</taxon>
        <taxon>Actinomycetota</taxon>
        <taxon>Actinomycetes</taxon>
        <taxon>Propionibacteriales</taxon>
        <taxon>Propionibacteriaceae</taxon>
        <taxon>Auraticoccus</taxon>
    </lineage>
</organism>
<keyword evidence="2" id="KW-0378">Hydrolase</keyword>
<feature type="domain" description="Transglutaminase-like" evidence="1">
    <location>
        <begin position="180"/>
        <end position="259"/>
    </location>
</feature>
<dbReference type="RefSeq" id="WP_090593332.1">
    <property type="nucleotide sequence ID" value="NZ_LT629688.1"/>
</dbReference>
<dbReference type="Gene3D" id="3.10.620.30">
    <property type="match status" value="1"/>
</dbReference>
<dbReference type="Pfam" id="PF01841">
    <property type="entry name" value="Transglut_core"/>
    <property type="match status" value="1"/>
</dbReference>
<dbReference type="InterPro" id="IPR038765">
    <property type="entry name" value="Papain-like_cys_pep_sf"/>
</dbReference>
<sequence>MSDGERHYAITHETRYRYAGVVGRSYGLFHQRPRDLPWQQVHEHEVDVDPVPGERATRVDLYGNLRTWFLIDRDHSELVVTARSRVAVGPQEHDPAALALPWEQARPAARPDVADAWRQVDLTLESPLVDVDEEVREYARPSFAPGRPVGEVVLDLTTRIHEDFEYRSGATTVTTRVHDVLRDRRGVCQDFAQLMLACLRSHGLAGRYVSGYLATVPPPGRPRLVGADASHAWVGCWVPGPPGTPGDPLTSWLYADPTNDRLCDQSHATVAWGRDYGDVAPLRGVIFSRGSGSRMTVSVDMAPLSVASSSR</sequence>
<dbReference type="AlphaFoldDB" id="A0A1G6Z7D6"/>
<reference evidence="2 3" key="1">
    <citation type="submission" date="2016-10" db="EMBL/GenBank/DDBJ databases">
        <authorList>
            <person name="de Groot N.N."/>
        </authorList>
    </citation>
    <scope>NUCLEOTIDE SEQUENCE [LARGE SCALE GENOMIC DNA]</scope>
    <source>
        <strain evidence="2 3">MON 2.2</strain>
    </source>
</reference>
<proteinExistence type="predicted"/>
<dbReference type="SMART" id="SM00460">
    <property type="entry name" value="TGc"/>
    <property type="match status" value="1"/>
</dbReference>
<evidence type="ECO:0000259" key="1">
    <source>
        <dbReference type="SMART" id="SM00460"/>
    </source>
</evidence>
<dbReference type="Proteomes" id="UP000198546">
    <property type="component" value="Chromosome i"/>
</dbReference>
<protein>
    <submittedName>
        <fullName evidence="2">Transglutaminase-like enzyme, putative cysteine protease</fullName>
    </submittedName>
</protein>
<dbReference type="GO" id="GO:0008233">
    <property type="term" value="F:peptidase activity"/>
    <property type="evidence" value="ECO:0007669"/>
    <property type="project" value="UniProtKB-KW"/>
</dbReference>
<name>A0A1G6Z7D6_9ACTN</name>
<dbReference type="PANTHER" id="PTHR33490:SF7">
    <property type="entry name" value="BLR2979 PROTEIN"/>
    <property type="match status" value="1"/>
</dbReference>
<evidence type="ECO:0000313" key="2">
    <source>
        <dbReference type="EMBL" id="SDD97887.1"/>
    </source>
</evidence>
<evidence type="ECO:0000313" key="3">
    <source>
        <dbReference type="Proteomes" id="UP000198546"/>
    </source>
</evidence>